<dbReference type="EMBL" id="KK207694">
    <property type="protein sequence ID" value="EZF57293.1"/>
    <property type="molecule type" value="Genomic_DNA"/>
</dbReference>
<evidence type="ECO:0000256" key="1">
    <source>
        <dbReference type="ARBA" id="ARBA00022679"/>
    </source>
</evidence>
<feature type="region of interest" description="Disordered" evidence="4">
    <location>
        <begin position="66"/>
        <end position="91"/>
    </location>
</feature>
<name>A0A022WGU0_TRIRU</name>
<evidence type="ECO:0000313" key="6">
    <source>
        <dbReference type="EMBL" id="EZF57293.1"/>
    </source>
</evidence>
<dbReference type="InterPro" id="IPR007010">
    <property type="entry name" value="PolA_pol_RNA-bd_dom"/>
</dbReference>
<dbReference type="InterPro" id="IPR011068">
    <property type="entry name" value="NuclTrfase_I-like_C"/>
</dbReference>
<feature type="region of interest" description="Disordered" evidence="4">
    <location>
        <begin position="35"/>
        <end position="54"/>
    </location>
</feature>
<organism evidence="6">
    <name type="scientific">Trichophyton rubrum CBS 288.86</name>
    <dbReference type="NCBI Taxonomy" id="1215330"/>
    <lineage>
        <taxon>Eukaryota</taxon>
        <taxon>Fungi</taxon>
        <taxon>Dikarya</taxon>
        <taxon>Ascomycota</taxon>
        <taxon>Pezizomycotina</taxon>
        <taxon>Eurotiomycetes</taxon>
        <taxon>Eurotiomycetidae</taxon>
        <taxon>Onygenales</taxon>
        <taxon>Arthrodermataceae</taxon>
        <taxon>Trichophyton</taxon>
    </lineage>
</organism>
<proteinExistence type="predicted"/>
<keyword evidence="3" id="KW-0067">ATP-binding</keyword>
<dbReference type="GO" id="GO:0016779">
    <property type="term" value="F:nucleotidyltransferase activity"/>
    <property type="evidence" value="ECO:0007669"/>
    <property type="project" value="InterPro"/>
</dbReference>
<accession>A0A022WGU0</accession>
<feature type="domain" description="Poly(A) polymerase RNA-binding" evidence="5">
    <location>
        <begin position="2"/>
        <end position="42"/>
    </location>
</feature>
<dbReference type="OrthoDB" id="10516976at2759"/>
<evidence type="ECO:0000256" key="3">
    <source>
        <dbReference type="ARBA" id="ARBA00022840"/>
    </source>
</evidence>
<feature type="compositionally biased region" description="Polar residues" evidence="4">
    <location>
        <begin position="80"/>
        <end position="91"/>
    </location>
</feature>
<reference evidence="6" key="1">
    <citation type="submission" date="2014-02" db="EMBL/GenBank/DDBJ databases">
        <title>The Genome Sequence of Trichophyton rubrum (morphotype fischeri) CBS 288.86.</title>
        <authorList>
            <consortium name="The Broad Institute Genomics Platform"/>
            <person name="Cuomo C.A."/>
            <person name="White T.C."/>
            <person name="Graser Y."/>
            <person name="Martinez-Rossi N."/>
            <person name="Heitman J."/>
            <person name="Young S.K."/>
            <person name="Zeng Q."/>
            <person name="Gargeya S."/>
            <person name="Abouelleil A."/>
            <person name="Alvarado L."/>
            <person name="Chapman S.B."/>
            <person name="Gainer-Dewar J."/>
            <person name="Goldberg J."/>
            <person name="Griggs A."/>
            <person name="Gujja S."/>
            <person name="Hansen M."/>
            <person name="Howarth C."/>
            <person name="Imamovic A."/>
            <person name="Larimer J."/>
            <person name="Martinez D."/>
            <person name="Murphy C."/>
            <person name="Pearson M.D."/>
            <person name="Persinoti G."/>
            <person name="Poon T."/>
            <person name="Priest M."/>
            <person name="Roberts A.D."/>
            <person name="Saif S."/>
            <person name="Shea T.D."/>
            <person name="Sykes S.N."/>
            <person name="Wortman J."/>
            <person name="Nusbaum C."/>
            <person name="Birren B."/>
        </authorList>
    </citation>
    <scope>NUCLEOTIDE SEQUENCE [LARGE SCALE GENOMIC DNA]</scope>
    <source>
        <strain evidence="6">CBS 288.86</strain>
    </source>
</reference>
<dbReference type="GO" id="GO:0005524">
    <property type="term" value="F:ATP binding"/>
    <property type="evidence" value="ECO:0007669"/>
    <property type="project" value="UniProtKB-KW"/>
</dbReference>
<evidence type="ECO:0000256" key="4">
    <source>
        <dbReference type="SAM" id="MobiDB-lite"/>
    </source>
</evidence>
<dbReference type="AlphaFoldDB" id="A0A022WGU0"/>
<dbReference type="GO" id="GO:0003723">
    <property type="term" value="F:RNA binding"/>
    <property type="evidence" value="ECO:0007669"/>
    <property type="project" value="InterPro"/>
</dbReference>
<evidence type="ECO:0000259" key="5">
    <source>
        <dbReference type="Pfam" id="PF04926"/>
    </source>
</evidence>
<dbReference type="Pfam" id="PF04926">
    <property type="entry name" value="PAP_RNA-bind"/>
    <property type="match status" value="1"/>
</dbReference>
<protein>
    <recommendedName>
        <fullName evidence="5">Poly(A) polymerase RNA-binding domain-containing protein</fullName>
    </recommendedName>
</protein>
<dbReference type="HOGENOM" id="CLU_2428635_0_0_1"/>
<gene>
    <name evidence="6" type="ORF">H103_00436</name>
</gene>
<dbReference type="SUPFAM" id="SSF55003">
    <property type="entry name" value="PAP/Archaeal CCA-adding enzyme, C-terminal domain"/>
    <property type="match status" value="1"/>
</dbReference>
<evidence type="ECO:0000256" key="2">
    <source>
        <dbReference type="ARBA" id="ARBA00022741"/>
    </source>
</evidence>
<sequence>MFKNTCTSWAQYQPGVNDLNISHVRNYDLPDDVFQPSEVRPTRPKKKVVKKVEQTVSQKRNIDAVDGQEISESASKRHVSQNGMVTQATIA</sequence>
<keyword evidence="1" id="KW-0808">Transferase</keyword>
<dbReference type="Gene3D" id="3.30.70.590">
    <property type="entry name" value="Poly(A) polymerase predicted RNA binding domain"/>
    <property type="match status" value="1"/>
</dbReference>
<keyword evidence="2" id="KW-0547">Nucleotide-binding</keyword>
<dbReference type="GO" id="GO:0031123">
    <property type="term" value="P:RNA 3'-end processing"/>
    <property type="evidence" value="ECO:0007669"/>
    <property type="project" value="InterPro"/>
</dbReference>
<dbReference type="Proteomes" id="UP000023758">
    <property type="component" value="Unassembled WGS sequence"/>
</dbReference>